<feature type="transmembrane region" description="Helical" evidence="1">
    <location>
        <begin position="147"/>
        <end position="173"/>
    </location>
</feature>
<keyword evidence="1" id="KW-0812">Transmembrane</keyword>
<proteinExistence type="predicted"/>
<dbReference type="STRING" id="335543.Sfum_1189"/>
<evidence type="ECO:0000313" key="2">
    <source>
        <dbReference type="EMBL" id="ABK16882.1"/>
    </source>
</evidence>
<sequence>MSFFEFLYRNGIWISMLLLPFGILLLVSFIKNVIRLRAENEIVSVSLLEQQEIEFPESGRVVLCIEGPLFTRRFAGVDFRLSTGDGTPVKGRTTWFHARSSGFTRVRMEMRIFELPMPGRYTLLLVGSGEPRPKDHEHRIVFMRPHLAQMVIAILGIILSSWICIGSLVLFLLRVLSPEAAQ</sequence>
<dbReference type="Proteomes" id="UP000001784">
    <property type="component" value="Chromosome"/>
</dbReference>
<dbReference type="InParanoid" id="A0LHI0"/>
<dbReference type="HOGENOM" id="CLU_1481282_0_0_7"/>
<gene>
    <name evidence="2" type="ordered locus">Sfum_1189</name>
</gene>
<keyword evidence="1" id="KW-0472">Membrane</keyword>
<dbReference type="AlphaFoldDB" id="A0LHI0"/>
<keyword evidence="1" id="KW-1133">Transmembrane helix</keyword>
<evidence type="ECO:0000313" key="3">
    <source>
        <dbReference type="Proteomes" id="UP000001784"/>
    </source>
</evidence>
<protein>
    <submittedName>
        <fullName evidence="2">Uncharacterized protein</fullName>
    </submittedName>
</protein>
<reference evidence="2 3" key="1">
    <citation type="submission" date="2006-10" db="EMBL/GenBank/DDBJ databases">
        <title>Complete sequence of Syntrophobacter fumaroxidans MPOB.</title>
        <authorList>
            <consortium name="US DOE Joint Genome Institute"/>
            <person name="Copeland A."/>
            <person name="Lucas S."/>
            <person name="Lapidus A."/>
            <person name="Barry K."/>
            <person name="Detter J.C."/>
            <person name="Glavina del Rio T."/>
            <person name="Hammon N."/>
            <person name="Israni S."/>
            <person name="Pitluck S."/>
            <person name="Goltsman E.G."/>
            <person name="Martinez M."/>
            <person name="Schmutz J."/>
            <person name="Larimer F."/>
            <person name="Land M."/>
            <person name="Hauser L."/>
            <person name="Kyrpides N."/>
            <person name="Kim E."/>
            <person name="Boone D.R."/>
            <person name="Brockman F."/>
            <person name="Culley D."/>
            <person name="Ferry J."/>
            <person name="Gunsalus R."/>
            <person name="McInerney M.J."/>
            <person name="Morrison M."/>
            <person name="Plugge C."/>
            <person name="Rohlin L."/>
            <person name="Scholten J."/>
            <person name="Sieber J."/>
            <person name="Stams A.J.M."/>
            <person name="Worm P."/>
            <person name="Henstra A.M."/>
            <person name="Richardson P."/>
        </authorList>
    </citation>
    <scope>NUCLEOTIDE SEQUENCE [LARGE SCALE GENOMIC DNA]</scope>
    <source>
        <strain evidence="3">DSM 10017 / MPOB</strain>
    </source>
</reference>
<organism evidence="2 3">
    <name type="scientific">Syntrophobacter fumaroxidans (strain DSM 10017 / MPOB)</name>
    <dbReference type="NCBI Taxonomy" id="335543"/>
    <lineage>
        <taxon>Bacteria</taxon>
        <taxon>Pseudomonadati</taxon>
        <taxon>Thermodesulfobacteriota</taxon>
        <taxon>Syntrophobacteria</taxon>
        <taxon>Syntrophobacterales</taxon>
        <taxon>Syntrophobacteraceae</taxon>
        <taxon>Syntrophobacter</taxon>
    </lineage>
</organism>
<feature type="transmembrane region" description="Helical" evidence="1">
    <location>
        <begin position="12"/>
        <end position="30"/>
    </location>
</feature>
<dbReference type="eggNOG" id="ENOG502ZK9H">
    <property type="taxonomic scope" value="Bacteria"/>
</dbReference>
<keyword evidence="3" id="KW-1185">Reference proteome</keyword>
<dbReference type="RefSeq" id="WP_011698053.1">
    <property type="nucleotide sequence ID" value="NC_008554.1"/>
</dbReference>
<dbReference type="KEGG" id="sfu:Sfum_1189"/>
<dbReference type="OrthoDB" id="5518477at2"/>
<dbReference type="EMBL" id="CP000478">
    <property type="protein sequence ID" value="ABK16882.1"/>
    <property type="molecule type" value="Genomic_DNA"/>
</dbReference>
<accession>A0LHI0</accession>
<evidence type="ECO:0000256" key="1">
    <source>
        <dbReference type="SAM" id="Phobius"/>
    </source>
</evidence>
<name>A0LHI0_SYNFM</name>